<feature type="domain" description="NADH:ubiquinone oxidoreductase 30kDa subunit" evidence="6">
    <location>
        <begin position="41"/>
        <end position="191"/>
    </location>
</feature>
<dbReference type="Pfam" id="PF00329">
    <property type="entry name" value="Complex1_30kDa"/>
    <property type="match status" value="1"/>
</dbReference>
<proteinExistence type="inferred from homology"/>
<evidence type="ECO:0000256" key="3">
    <source>
        <dbReference type="HAMAP-Rule" id="MF_01357"/>
    </source>
</evidence>
<dbReference type="GO" id="GO:0050136">
    <property type="term" value="F:NADH dehydrogenase (quinone) (non-electrogenic) activity"/>
    <property type="evidence" value="ECO:0007669"/>
    <property type="project" value="UniProtKB-UniRule"/>
</dbReference>
<dbReference type="GO" id="GO:0048038">
    <property type="term" value="F:quinone binding"/>
    <property type="evidence" value="ECO:0007669"/>
    <property type="project" value="UniProtKB-KW"/>
</dbReference>
<comment type="subcellular location">
    <subcellularLocation>
        <location evidence="3">Cell membrane</location>
        <topology evidence="3">Peripheral membrane protein</topology>
        <orientation evidence="3">Cytoplasmic side</orientation>
    </subcellularLocation>
</comment>
<dbReference type="NCBIfam" id="NF004730">
    <property type="entry name" value="PRK06074.1-1"/>
    <property type="match status" value="1"/>
</dbReference>
<dbReference type="InterPro" id="IPR010218">
    <property type="entry name" value="NADH_DH_suC"/>
</dbReference>
<keyword evidence="3 4" id="KW-0520">NAD</keyword>
<keyword evidence="2 3" id="KW-0813">Transport</keyword>
<evidence type="ECO:0000313" key="8">
    <source>
        <dbReference type="Proteomes" id="UP000548632"/>
    </source>
</evidence>
<dbReference type="AlphaFoldDB" id="A0A839HGY8"/>
<dbReference type="PANTHER" id="PTHR10884">
    <property type="entry name" value="NADH DEHYDROGENASE UBIQUINONE IRON-SULFUR PROTEIN 3"/>
    <property type="match status" value="1"/>
</dbReference>
<keyword evidence="3" id="KW-0472">Membrane</keyword>
<evidence type="ECO:0000256" key="2">
    <source>
        <dbReference type="ARBA" id="ARBA00022448"/>
    </source>
</evidence>
<sequence length="241" mass="27311">MIDSALTTGDARLDTLALSLNKHFAQYGCALFTAPSEVTLVVPAHHLSHICLTLRDHQDFCFEQLIDLCGVDYAAYGQSEWETTAAATDGFGRAVDRDPVIDNHNSQRFAVVYHLLSLQTNRRLRVRVYADAQQPRVTSVIDIWPVADWFEREAFDLFGILFDGHPDLRRILTDYGFIGHPFRKDFPLSGHVAMRYDPDQRRVIYEPVTIAPRVLVPRVTRDDGRYLTHPNHPAASGDNHA</sequence>
<keyword evidence="3" id="KW-1003">Cell membrane</keyword>
<comment type="subunit">
    <text evidence="3">NDH-1 is composed of 14 different subunits. Subunits NuoB, C, D, E, F, and G constitute the peripheral sector of the complex.</text>
</comment>
<name>A0A839HGY8_9GAMM</name>
<evidence type="ECO:0000256" key="4">
    <source>
        <dbReference type="RuleBase" id="RU003456"/>
    </source>
</evidence>
<organism evidence="7 8">
    <name type="scientific">Thiospirillum jenense</name>
    <dbReference type="NCBI Taxonomy" id="1653858"/>
    <lineage>
        <taxon>Bacteria</taxon>
        <taxon>Pseudomonadati</taxon>
        <taxon>Pseudomonadota</taxon>
        <taxon>Gammaproteobacteria</taxon>
        <taxon>Chromatiales</taxon>
        <taxon>Chromatiaceae</taxon>
        <taxon>Thiospirillum</taxon>
    </lineage>
</organism>
<keyword evidence="3" id="KW-0830">Ubiquinone</keyword>
<dbReference type="EC" id="7.1.1.-" evidence="3"/>
<dbReference type="SUPFAM" id="SSF143243">
    <property type="entry name" value="Nqo5-like"/>
    <property type="match status" value="1"/>
</dbReference>
<dbReference type="GO" id="GO:0005886">
    <property type="term" value="C:plasma membrane"/>
    <property type="evidence" value="ECO:0007669"/>
    <property type="project" value="UniProtKB-SubCell"/>
</dbReference>
<dbReference type="PANTHER" id="PTHR10884:SF14">
    <property type="entry name" value="NADH DEHYDROGENASE [UBIQUINONE] IRON-SULFUR PROTEIN 3, MITOCHONDRIAL"/>
    <property type="match status" value="1"/>
</dbReference>
<dbReference type="Proteomes" id="UP000548632">
    <property type="component" value="Unassembled WGS sequence"/>
</dbReference>
<keyword evidence="3 4" id="KW-1278">Translocase</keyword>
<comment type="similarity">
    <text evidence="1 3 4">Belongs to the complex I 30 kDa subunit family.</text>
</comment>
<accession>A0A839HGY8</accession>
<protein>
    <recommendedName>
        <fullName evidence="3">NADH-quinone oxidoreductase subunit C</fullName>
        <ecNumber evidence="3">7.1.1.-</ecNumber>
    </recommendedName>
    <alternativeName>
        <fullName evidence="3">NADH dehydrogenase I subunit C</fullName>
    </alternativeName>
    <alternativeName>
        <fullName evidence="3">NDH-1 subunit C</fullName>
    </alternativeName>
</protein>
<evidence type="ECO:0000256" key="1">
    <source>
        <dbReference type="ARBA" id="ARBA00007569"/>
    </source>
</evidence>
<keyword evidence="3 5" id="KW-0874">Quinone</keyword>
<gene>
    <name evidence="3" type="primary">nuoC</name>
    <name evidence="7" type="ORF">HUK38_09650</name>
</gene>
<dbReference type="Gene3D" id="3.30.460.80">
    <property type="entry name" value="NADH:ubiquinone oxidoreductase, 30kDa subunit"/>
    <property type="match status" value="1"/>
</dbReference>
<comment type="function">
    <text evidence="3">NDH-1 shuttles electrons from NADH, via FMN and iron-sulfur (Fe-S) centers, to quinones in the respiratory chain. The immediate electron acceptor for the enzyme in this species is believed to be ubiquinone. Couples the redox reaction to proton translocation (for every two electrons transferred, four hydrogen ions are translocated across the cytoplasmic membrane), and thus conserves the redox energy in a proton gradient.</text>
</comment>
<evidence type="ECO:0000313" key="7">
    <source>
        <dbReference type="EMBL" id="MBB1126496.1"/>
    </source>
</evidence>
<keyword evidence="7" id="KW-0560">Oxidoreductase</keyword>
<dbReference type="GO" id="GO:0008137">
    <property type="term" value="F:NADH dehydrogenase (ubiquinone) activity"/>
    <property type="evidence" value="ECO:0007669"/>
    <property type="project" value="InterPro"/>
</dbReference>
<reference evidence="7 8" key="1">
    <citation type="journal article" date="2020" name="Arch. Microbiol.">
        <title>The genome sequence of the giant phototrophic gammaproteobacterium Thiospirillum jenense gives insight into its physiological properties and phylogenetic relationships.</title>
        <authorList>
            <person name="Imhoff J.F."/>
            <person name="Meyer T.E."/>
            <person name="Kyndt J.A."/>
        </authorList>
    </citation>
    <scope>NUCLEOTIDE SEQUENCE [LARGE SCALE GENOMIC DNA]</scope>
    <source>
        <strain evidence="7 8">DSM 216</strain>
    </source>
</reference>
<comment type="catalytic activity">
    <reaction evidence="3 5">
        <text>a quinone + NADH + 5 H(+)(in) = a quinol + NAD(+) + 4 H(+)(out)</text>
        <dbReference type="Rhea" id="RHEA:57888"/>
        <dbReference type="ChEBI" id="CHEBI:15378"/>
        <dbReference type="ChEBI" id="CHEBI:24646"/>
        <dbReference type="ChEBI" id="CHEBI:57540"/>
        <dbReference type="ChEBI" id="CHEBI:57945"/>
        <dbReference type="ChEBI" id="CHEBI:132124"/>
    </reaction>
</comment>
<dbReference type="RefSeq" id="WP_182584124.1">
    <property type="nucleotide sequence ID" value="NZ_JABVCQ010000019.1"/>
</dbReference>
<dbReference type="EMBL" id="JABVCQ010000019">
    <property type="protein sequence ID" value="MBB1126496.1"/>
    <property type="molecule type" value="Genomic_DNA"/>
</dbReference>
<evidence type="ECO:0000256" key="5">
    <source>
        <dbReference type="RuleBase" id="RU003582"/>
    </source>
</evidence>
<dbReference type="InterPro" id="IPR020396">
    <property type="entry name" value="NADH_UbQ_OxRdtase_CS"/>
</dbReference>
<comment type="caution">
    <text evidence="7">The sequence shown here is derived from an EMBL/GenBank/DDBJ whole genome shotgun (WGS) entry which is preliminary data.</text>
</comment>
<dbReference type="InterPro" id="IPR037232">
    <property type="entry name" value="NADH_quin_OxRdtase_su_C/D-like"/>
</dbReference>
<dbReference type="InterPro" id="IPR001268">
    <property type="entry name" value="NADH_UbQ_OxRdtase_30kDa_su"/>
</dbReference>
<dbReference type="HAMAP" id="MF_01357">
    <property type="entry name" value="NDH1_NuoC"/>
    <property type="match status" value="1"/>
</dbReference>
<keyword evidence="8" id="KW-1185">Reference proteome</keyword>
<dbReference type="PROSITE" id="PS00542">
    <property type="entry name" value="COMPLEX1_30K"/>
    <property type="match status" value="1"/>
</dbReference>
<evidence type="ECO:0000259" key="6">
    <source>
        <dbReference type="Pfam" id="PF00329"/>
    </source>
</evidence>